<name>A0A0F8WHY5_9ZZZZ</name>
<sequence length="29" mass="3223">MAALVLEEEDLPIIVDIQLEEVVVVDTQV</sequence>
<organism evidence="1">
    <name type="scientific">marine sediment metagenome</name>
    <dbReference type="NCBI Taxonomy" id="412755"/>
    <lineage>
        <taxon>unclassified sequences</taxon>
        <taxon>metagenomes</taxon>
        <taxon>ecological metagenomes</taxon>
    </lineage>
</organism>
<evidence type="ECO:0000313" key="1">
    <source>
        <dbReference type="EMBL" id="KKK56457.1"/>
    </source>
</evidence>
<dbReference type="EMBL" id="LAZR01064987">
    <property type="protein sequence ID" value="KKK56457.1"/>
    <property type="molecule type" value="Genomic_DNA"/>
</dbReference>
<accession>A0A0F8WHY5</accession>
<proteinExistence type="predicted"/>
<feature type="non-terminal residue" evidence="1">
    <location>
        <position position="29"/>
    </location>
</feature>
<comment type="caution">
    <text evidence="1">The sequence shown here is derived from an EMBL/GenBank/DDBJ whole genome shotgun (WGS) entry which is preliminary data.</text>
</comment>
<protein>
    <submittedName>
        <fullName evidence="1">Uncharacterized protein</fullName>
    </submittedName>
</protein>
<dbReference type="AlphaFoldDB" id="A0A0F8WHY5"/>
<reference evidence="1" key="1">
    <citation type="journal article" date="2015" name="Nature">
        <title>Complex archaea that bridge the gap between prokaryotes and eukaryotes.</title>
        <authorList>
            <person name="Spang A."/>
            <person name="Saw J.H."/>
            <person name="Jorgensen S.L."/>
            <person name="Zaremba-Niedzwiedzka K."/>
            <person name="Martijn J."/>
            <person name="Lind A.E."/>
            <person name="van Eijk R."/>
            <person name="Schleper C."/>
            <person name="Guy L."/>
            <person name="Ettema T.J."/>
        </authorList>
    </citation>
    <scope>NUCLEOTIDE SEQUENCE</scope>
</reference>
<gene>
    <name evidence="1" type="ORF">LCGC14_3064300</name>
</gene>